<evidence type="ECO:0008006" key="3">
    <source>
        <dbReference type="Google" id="ProtNLM"/>
    </source>
</evidence>
<dbReference type="Pfam" id="PF12796">
    <property type="entry name" value="Ank_2"/>
    <property type="match status" value="1"/>
</dbReference>
<accession>A0A8K1C795</accession>
<dbReference type="Proteomes" id="UP000794436">
    <property type="component" value="Unassembled WGS sequence"/>
</dbReference>
<evidence type="ECO:0000313" key="1">
    <source>
        <dbReference type="EMBL" id="TMW57769.1"/>
    </source>
</evidence>
<protein>
    <recommendedName>
        <fullName evidence="3">Ankyrin repeat protein</fullName>
    </recommendedName>
</protein>
<gene>
    <name evidence="1" type="ORF">Poli38472_014372</name>
</gene>
<comment type="caution">
    <text evidence="1">The sequence shown here is derived from an EMBL/GenBank/DDBJ whole genome shotgun (WGS) entry which is preliminary data.</text>
</comment>
<dbReference type="SUPFAM" id="SSF48403">
    <property type="entry name" value="Ankyrin repeat"/>
    <property type="match status" value="1"/>
</dbReference>
<sequence>MAQRHDNALAACVLTQRPLFLHVTSFMDGLPGVVMAFARKNATHWGRGPTRSMLPCLAIIVDDMEMLTMLYGLYEQARGSYHGRVMLDPRLDFQDAMYFAATRGFLSALQWLDAHTRVACSPHTLRHAATMGRLEAVQWLAEHRKDAWADITVEQCDGVVLTGSVDLVRYLLTRFRGLVLTTDAMDYAASQGHLAIVRLLHEYRSEGCTTDAMDHAARCGLLAIVRFLHENRHEGCTQMAMDYAAANGHLDVVQFLHEHRHEGCTTNAMDEAAKNGHLDVVQYLHRHRQEGCTTYAMDMAAWHNRLDVVQFLATHRREGFTPMAMGRCAQLGYLDVIRFLHEHQDGEWNCHEDTLQEAARYNHLDVVEYLVQNCTKGCLFTARKCAEERECHEVIAFLTRLMRPGLTTCSIRHHTHEDSSRRCQKQTE</sequence>
<proteinExistence type="predicted"/>
<dbReference type="Pfam" id="PF13637">
    <property type="entry name" value="Ank_4"/>
    <property type="match status" value="1"/>
</dbReference>
<dbReference type="InterPro" id="IPR052050">
    <property type="entry name" value="SecEffector_AnkRepeat"/>
</dbReference>
<keyword evidence="2" id="KW-1185">Reference proteome</keyword>
<organism evidence="1 2">
    <name type="scientific">Pythium oligandrum</name>
    <name type="common">Mycoparasitic fungus</name>
    <dbReference type="NCBI Taxonomy" id="41045"/>
    <lineage>
        <taxon>Eukaryota</taxon>
        <taxon>Sar</taxon>
        <taxon>Stramenopiles</taxon>
        <taxon>Oomycota</taxon>
        <taxon>Peronosporomycetes</taxon>
        <taxon>Pythiales</taxon>
        <taxon>Pythiaceae</taxon>
        <taxon>Pythium</taxon>
    </lineage>
</organism>
<evidence type="ECO:0000313" key="2">
    <source>
        <dbReference type="Proteomes" id="UP000794436"/>
    </source>
</evidence>
<name>A0A8K1C795_PYTOL</name>
<dbReference type="AlphaFoldDB" id="A0A8K1C795"/>
<dbReference type="PANTHER" id="PTHR46586:SF3">
    <property type="entry name" value="ANKYRIN REPEAT-CONTAINING PROTEIN"/>
    <property type="match status" value="1"/>
</dbReference>
<reference evidence="1" key="1">
    <citation type="submission" date="2019-03" db="EMBL/GenBank/DDBJ databases">
        <title>Long read genome sequence of the mycoparasitic Pythium oligandrum ATCC 38472 isolated from sugarbeet rhizosphere.</title>
        <authorList>
            <person name="Gaulin E."/>
        </authorList>
    </citation>
    <scope>NUCLEOTIDE SEQUENCE</scope>
    <source>
        <strain evidence="1">ATCC 38472_TT</strain>
    </source>
</reference>
<dbReference type="EMBL" id="SPLM01000114">
    <property type="protein sequence ID" value="TMW57769.1"/>
    <property type="molecule type" value="Genomic_DNA"/>
</dbReference>
<dbReference type="InterPro" id="IPR002110">
    <property type="entry name" value="Ankyrin_rpt"/>
</dbReference>
<dbReference type="Gene3D" id="1.25.40.20">
    <property type="entry name" value="Ankyrin repeat-containing domain"/>
    <property type="match status" value="3"/>
</dbReference>
<dbReference type="InterPro" id="IPR036770">
    <property type="entry name" value="Ankyrin_rpt-contain_sf"/>
</dbReference>
<dbReference type="PANTHER" id="PTHR46586">
    <property type="entry name" value="ANKYRIN REPEAT-CONTAINING PROTEIN"/>
    <property type="match status" value="1"/>
</dbReference>
<dbReference type="OrthoDB" id="108159at2759"/>